<dbReference type="InterPro" id="IPR056908">
    <property type="entry name" value="Gp80-like"/>
</dbReference>
<evidence type="ECO:0000313" key="2">
    <source>
        <dbReference type="Proteomes" id="UP001469365"/>
    </source>
</evidence>
<dbReference type="Proteomes" id="UP001469365">
    <property type="component" value="Unassembled WGS sequence"/>
</dbReference>
<name>A0ABU9DVK2_9BACL</name>
<reference evidence="1 2" key="1">
    <citation type="submission" date="2024-04" db="EMBL/GenBank/DDBJ databases">
        <title>draft genome sequnece of Paenibacillus filicis.</title>
        <authorList>
            <person name="Kim D.-U."/>
        </authorList>
    </citation>
    <scope>NUCLEOTIDE SEQUENCE [LARGE SCALE GENOMIC DNA]</scope>
    <source>
        <strain evidence="1 2">KACC14197</strain>
    </source>
</reference>
<sequence length="125" mass="13130">MGFSFARALAILNAEFRTGTVYLALYTSNPTASDTGTEVTGGGYARQVIPFSAPAVEGGKQSIKNNVLIQFPVATADWGTITHIAIRSAVTGGTMTSFGALTSPRTIMQGDRFVIEVDSGVVRLV</sequence>
<accession>A0ABU9DVK2</accession>
<comment type="caution">
    <text evidence="1">The sequence shown here is derived from an EMBL/GenBank/DDBJ whole genome shotgun (WGS) entry which is preliminary data.</text>
</comment>
<evidence type="ECO:0000313" key="1">
    <source>
        <dbReference type="EMBL" id="MEK8132905.1"/>
    </source>
</evidence>
<dbReference type="EMBL" id="JBBPCC010000038">
    <property type="protein sequence ID" value="MEK8132905.1"/>
    <property type="molecule type" value="Genomic_DNA"/>
</dbReference>
<protein>
    <submittedName>
        <fullName evidence="1">Uncharacterized protein</fullName>
    </submittedName>
</protein>
<gene>
    <name evidence="1" type="ORF">WMW72_33990</name>
</gene>
<dbReference type="RefSeq" id="WP_341420031.1">
    <property type="nucleotide sequence ID" value="NZ_JBBPCC010000038.1"/>
</dbReference>
<proteinExistence type="predicted"/>
<dbReference type="Pfam" id="PF23140">
    <property type="entry name" value="Gp80"/>
    <property type="match status" value="1"/>
</dbReference>
<organism evidence="1 2">
    <name type="scientific">Paenibacillus filicis</name>
    <dbReference type="NCBI Taxonomy" id="669464"/>
    <lineage>
        <taxon>Bacteria</taxon>
        <taxon>Bacillati</taxon>
        <taxon>Bacillota</taxon>
        <taxon>Bacilli</taxon>
        <taxon>Bacillales</taxon>
        <taxon>Paenibacillaceae</taxon>
        <taxon>Paenibacillus</taxon>
    </lineage>
</organism>
<keyword evidence="2" id="KW-1185">Reference proteome</keyword>